<dbReference type="PANTHER" id="PTHR33104">
    <property type="entry name" value="SI:DKEY-29D5.2"/>
    <property type="match status" value="1"/>
</dbReference>
<dbReference type="EMBL" id="JAOYFB010000035">
    <property type="protein sequence ID" value="KAK4017916.1"/>
    <property type="molecule type" value="Genomic_DNA"/>
</dbReference>
<sequence length="230" mass="26121">MQQIPESRRIFLFEGCFSSMFTSPDLWTILHRFRILAGNWEQMMKVVTCSVIQGISQRKFLETLRDLSEKHDRCSTISPMHFEMASIEFKFSNYHIEADIKRVNNMECKACGTDPLACHCDANMKCYRLESANDHGSIPLFEGIAIARDEEVNEFIADVNSEIPILKGHGTCGSSSFKAGKTDSTYYKGLDETGIVSLCCRHGVMLKVSNIYQGETYRLIAFLRSFALKL</sequence>
<gene>
    <name evidence="1" type="ORF">OUZ56_033930</name>
</gene>
<dbReference type="InterPro" id="IPR040521">
    <property type="entry name" value="KDZ"/>
</dbReference>
<dbReference type="Proteomes" id="UP001234178">
    <property type="component" value="Unassembled WGS sequence"/>
</dbReference>
<proteinExistence type="predicted"/>
<organism evidence="1 2">
    <name type="scientific">Daphnia magna</name>
    <dbReference type="NCBI Taxonomy" id="35525"/>
    <lineage>
        <taxon>Eukaryota</taxon>
        <taxon>Metazoa</taxon>
        <taxon>Ecdysozoa</taxon>
        <taxon>Arthropoda</taxon>
        <taxon>Crustacea</taxon>
        <taxon>Branchiopoda</taxon>
        <taxon>Diplostraca</taxon>
        <taxon>Cladocera</taxon>
        <taxon>Anomopoda</taxon>
        <taxon>Daphniidae</taxon>
        <taxon>Daphnia</taxon>
    </lineage>
</organism>
<protein>
    <recommendedName>
        <fullName evidence="3">CxC3 like cysteine cluster domain-containing protein</fullName>
    </recommendedName>
</protein>
<reference evidence="1 2" key="1">
    <citation type="journal article" date="2023" name="Nucleic Acids Res.">
        <title>The hologenome of Daphnia magna reveals possible DNA methylation and microbiome-mediated evolution of the host genome.</title>
        <authorList>
            <person name="Chaturvedi A."/>
            <person name="Li X."/>
            <person name="Dhandapani V."/>
            <person name="Marshall H."/>
            <person name="Kissane S."/>
            <person name="Cuenca-Cambronero M."/>
            <person name="Asole G."/>
            <person name="Calvet F."/>
            <person name="Ruiz-Romero M."/>
            <person name="Marangio P."/>
            <person name="Guigo R."/>
            <person name="Rago D."/>
            <person name="Mirbahai L."/>
            <person name="Eastwood N."/>
            <person name="Colbourne J.K."/>
            <person name="Zhou J."/>
            <person name="Mallon E."/>
            <person name="Orsini L."/>
        </authorList>
    </citation>
    <scope>NUCLEOTIDE SEQUENCE [LARGE SCALE GENOMIC DNA]</scope>
    <source>
        <strain evidence="1">LRV0_1</strain>
    </source>
</reference>
<dbReference type="PANTHER" id="PTHR33104:SF2">
    <property type="entry name" value="CXC3 LIKE CYSTEINE CLUSTER DOMAIN-CONTAINING PROTEIN"/>
    <property type="match status" value="1"/>
</dbReference>
<evidence type="ECO:0008006" key="3">
    <source>
        <dbReference type="Google" id="ProtNLM"/>
    </source>
</evidence>
<evidence type="ECO:0000313" key="1">
    <source>
        <dbReference type="EMBL" id="KAK4017916.1"/>
    </source>
</evidence>
<dbReference type="Pfam" id="PF18758">
    <property type="entry name" value="KDZ"/>
    <property type="match status" value="1"/>
</dbReference>
<comment type="caution">
    <text evidence="1">The sequence shown here is derived from an EMBL/GenBank/DDBJ whole genome shotgun (WGS) entry which is preliminary data.</text>
</comment>
<keyword evidence="2" id="KW-1185">Reference proteome</keyword>
<evidence type="ECO:0000313" key="2">
    <source>
        <dbReference type="Proteomes" id="UP001234178"/>
    </source>
</evidence>
<accession>A0ABQ9ZYE8</accession>
<name>A0ABQ9ZYE8_9CRUS</name>